<reference evidence="2" key="1">
    <citation type="submission" date="2018-02" db="EMBL/GenBank/DDBJ databases">
        <authorList>
            <person name="Cohen D.B."/>
            <person name="Kent A.D."/>
        </authorList>
    </citation>
    <scope>NUCLEOTIDE SEQUENCE [LARGE SCALE GENOMIC DNA]</scope>
</reference>
<organism evidence="1 2">
    <name type="scientific">Bacillus phage Anath</name>
    <dbReference type="NCBI Taxonomy" id="2108114"/>
    <lineage>
        <taxon>Viruses</taxon>
        <taxon>Duplodnaviria</taxon>
        <taxon>Heunggongvirae</taxon>
        <taxon>Uroviricota</taxon>
        <taxon>Caudoviricetes</taxon>
        <taxon>Ehrlichviridae</taxon>
        <taxon>Anathvirus</taxon>
        <taxon>Anathvirus anath</taxon>
    </lineage>
</organism>
<dbReference type="Proteomes" id="UP000241367">
    <property type="component" value="Segment"/>
</dbReference>
<name>A0A2P1JUP0_9CAUD</name>
<evidence type="ECO:0000313" key="1">
    <source>
        <dbReference type="EMBL" id="AVO23075.1"/>
    </source>
</evidence>
<protein>
    <submittedName>
        <fullName evidence="1">Uncharacterized protein</fullName>
    </submittedName>
</protein>
<keyword evidence="2" id="KW-1185">Reference proteome</keyword>
<dbReference type="EMBL" id="MG983742">
    <property type="protein sequence ID" value="AVO23075.1"/>
    <property type="molecule type" value="Genomic_DNA"/>
</dbReference>
<accession>A0A2P1JUP0</accession>
<proteinExistence type="predicted"/>
<sequence>MLSVNDKVKIKSFILVSKENPTGEDVGVVKHIEKAFIKMPFMPSVQVELERGDSDGHKMIRFTFEEVTKI</sequence>
<evidence type="ECO:0000313" key="2">
    <source>
        <dbReference type="Proteomes" id="UP000241367"/>
    </source>
</evidence>